<proteinExistence type="predicted"/>
<evidence type="ECO:0000313" key="1">
    <source>
        <dbReference type="EMBL" id="SON50238.1"/>
    </source>
</evidence>
<reference evidence="1 2" key="1">
    <citation type="submission" date="2017-10" db="EMBL/GenBank/DDBJ databases">
        <authorList>
            <person name="Banno H."/>
            <person name="Chua N.-H."/>
        </authorList>
    </citation>
    <scope>NUCLEOTIDE SEQUENCE [LARGE SCALE GENOMIC DNA]</scope>
    <source>
        <strain evidence="1">Vibrio tapetis CECT4600</strain>
    </source>
</reference>
<name>A0A2N8ZEB8_9VIBR</name>
<dbReference type="OrthoDB" id="4427988at2"/>
<dbReference type="InterPro" id="IPR053575">
    <property type="entry name" value="Retron_Ec78_HNH_endo"/>
</dbReference>
<evidence type="ECO:0008006" key="3">
    <source>
        <dbReference type="Google" id="ProtNLM"/>
    </source>
</evidence>
<protein>
    <recommendedName>
        <fullName evidence="3">TIGR02646 family protein</fullName>
    </recommendedName>
</protein>
<organism evidence="1 2">
    <name type="scientific">Vibrio tapetis subsp. tapetis</name>
    <dbReference type="NCBI Taxonomy" id="1671868"/>
    <lineage>
        <taxon>Bacteria</taxon>
        <taxon>Pseudomonadati</taxon>
        <taxon>Pseudomonadota</taxon>
        <taxon>Gammaproteobacteria</taxon>
        <taxon>Vibrionales</taxon>
        <taxon>Vibrionaceae</taxon>
        <taxon>Vibrio</taxon>
    </lineage>
</organism>
<dbReference type="InterPro" id="IPR013467">
    <property type="entry name" value="HNH78-like"/>
</dbReference>
<gene>
    <name evidence="1" type="ORF">VTAP4600_A2259</name>
</gene>
<evidence type="ECO:0000313" key="2">
    <source>
        <dbReference type="Proteomes" id="UP000235828"/>
    </source>
</evidence>
<dbReference type="RefSeq" id="WP_102522761.1">
    <property type="nucleotide sequence ID" value="NZ_LT960611.1"/>
</dbReference>
<sequence>MKKLHRHPSNCLVGLVAGQNDWMKEAPKDEIWIELDKMQSGYCAYCECHLKRKHIEHFKTRTAHPRETFSWGNVFGSCGDSSKAGGWGRCGIYKDADAGKYNIAELVKPDVDDPNDYFLFLISGIVIARPSLTGSALRKAEETIRVFNLNEDSALFNSRRKAILAIQQEIDELYQMQEELGDLWESFLDEALTDVCGQEFQTALEHSWRHNLSY</sequence>
<dbReference type="Proteomes" id="UP000235828">
    <property type="component" value="Chromosome A"/>
</dbReference>
<dbReference type="NCBIfam" id="TIGR02646">
    <property type="entry name" value="retron system putative HNH endonuclease"/>
    <property type="match status" value="1"/>
</dbReference>
<keyword evidence="2" id="KW-1185">Reference proteome</keyword>
<dbReference type="EMBL" id="LT960611">
    <property type="protein sequence ID" value="SON50238.1"/>
    <property type="molecule type" value="Genomic_DNA"/>
</dbReference>
<dbReference type="NCBIfam" id="NF041761">
    <property type="entry name" value="PtuB"/>
    <property type="match status" value="1"/>
</dbReference>
<dbReference type="KEGG" id="vta:A2259"/>
<dbReference type="AlphaFoldDB" id="A0A2N8ZEB8"/>
<accession>A0A2N8ZEB8</accession>